<organism evidence="3 4">
    <name type="scientific">Endocarpon pusillum (strain Z07020 / HMAS-L-300199)</name>
    <name type="common">Lichen-forming fungus</name>
    <dbReference type="NCBI Taxonomy" id="1263415"/>
    <lineage>
        <taxon>Eukaryota</taxon>
        <taxon>Fungi</taxon>
        <taxon>Dikarya</taxon>
        <taxon>Ascomycota</taxon>
        <taxon>Pezizomycotina</taxon>
        <taxon>Eurotiomycetes</taxon>
        <taxon>Chaetothyriomycetidae</taxon>
        <taxon>Verrucariales</taxon>
        <taxon>Verrucariaceae</taxon>
        <taxon>Endocarpon</taxon>
    </lineage>
</organism>
<reference evidence="4" key="1">
    <citation type="journal article" date="2014" name="BMC Genomics">
        <title>Genome characteristics reveal the impact of lichenization on lichen-forming fungus Endocarpon pusillum Hedwig (Verrucariales, Ascomycota).</title>
        <authorList>
            <person name="Wang Y.-Y."/>
            <person name="Liu B."/>
            <person name="Zhang X.-Y."/>
            <person name="Zhou Q.-M."/>
            <person name="Zhang T."/>
            <person name="Li H."/>
            <person name="Yu Y.-F."/>
            <person name="Zhang X.-L."/>
            <person name="Hao X.-Y."/>
            <person name="Wang M."/>
            <person name="Wang L."/>
            <person name="Wei J.-C."/>
        </authorList>
    </citation>
    <scope>NUCLEOTIDE SEQUENCE [LARGE SCALE GENOMIC DNA]</scope>
    <source>
        <strain evidence="4">Z07020 / HMAS-L-300199</strain>
    </source>
</reference>
<feature type="compositionally biased region" description="Basic residues" evidence="2">
    <location>
        <begin position="1"/>
        <end position="11"/>
    </location>
</feature>
<dbReference type="GeneID" id="19238256"/>
<name>U1GS57_ENDPU</name>
<keyword evidence="1" id="KW-0175">Coiled coil</keyword>
<dbReference type="RefSeq" id="XP_007787830.1">
    <property type="nucleotide sequence ID" value="XM_007789640.1"/>
</dbReference>
<sequence length="636" mass="69331">MPPSPAKRRKTSPTTSVAAVSLEESESRSQPRTSTSGRASYQSPTKSSLSRSHPTILARSPGRRSSQGRAKGLRDDILLGKTVIESPGNPHPISTPNPAQKHDEGVRGDTVGSPAGPRTTPPTLQSPPTEVGCPFAHSAQAPDSQRSPLRPRQPTVRSQGASPTKPRVVPASLPSSKLPVANPQSHGFPARQIDATEPELPPTPTQLGLSPKPDRPRGLAASSSPSSRGSRRDRLRSGQLETSSPLKPKGKMLPARTEEMLGDTPDAMLAGETPESDVERRENGPPPEHETQRPRDDNEVPADTVEKRKVRNDLQTQLTRLQEELAQLESALDGGEDAEDDLDPEVLALLSTPNISCDPGFPDAYARPSLPSIRDPVNLDVNPLAFLRAFAPGDLRLVTTTKSSSMRGELHQVHTINISAPPPWPPHVFNATFRVSCDIEAKSIVSIRGADIRPRHGAGIKELRHWMEARLKNPLHKFDAGTLIWGLGMWWKTAVTRAQFFHHIDTMKIATKTPEPQAPYMPDEAVKATDVQALIPYIGKSFVELIPAEPYPIRASTNEARKYIQPRLLLKWDLVLDWAGEVHTEIDVAGTKVSAKGQEGLKKIFPELMRRSGLDGAVKQVVQICMGGSGKKRKIY</sequence>
<dbReference type="HOGENOM" id="CLU_029857_1_0_1"/>
<dbReference type="eggNOG" id="ENOG502S1V6">
    <property type="taxonomic scope" value="Eukaryota"/>
</dbReference>
<dbReference type="OrthoDB" id="4160836at2759"/>
<evidence type="ECO:0000313" key="4">
    <source>
        <dbReference type="Proteomes" id="UP000019373"/>
    </source>
</evidence>
<feature type="region of interest" description="Disordered" evidence="2">
    <location>
        <begin position="1"/>
        <end position="311"/>
    </location>
</feature>
<dbReference type="AlphaFoldDB" id="U1GS57"/>
<feature type="compositionally biased region" description="Polar residues" evidence="2">
    <location>
        <begin position="30"/>
        <end position="53"/>
    </location>
</feature>
<keyword evidence="4" id="KW-1185">Reference proteome</keyword>
<feature type="coiled-coil region" evidence="1">
    <location>
        <begin position="311"/>
        <end position="338"/>
    </location>
</feature>
<dbReference type="Proteomes" id="UP000019373">
    <property type="component" value="Unassembled WGS sequence"/>
</dbReference>
<gene>
    <name evidence="3" type="ORF">EPUS_03210</name>
</gene>
<feature type="compositionally biased region" description="Basic and acidic residues" evidence="2">
    <location>
        <begin position="277"/>
        <end position="298"/>
    </location>
</feature>
<evidence type="ECO:0000256" key="2">
    <source>
        <dbReference type="SAM" id="MobiDB-lite"/>
    </source>
</evidence>
<feature type="compositionally biased region" description="Low complexity" evidence="2">
    <location>
        <begin position="218"/>
        <end position="228"/>
    </location>
</feature>
<dbReference type="OMA" id="PYLEMFT"/>
<accession>U1GS57</accession>
<proteinExistence type="predicted"/>
<evidence type="ECO:0000256" key="1">
    <source>
        <dbReference type="SAM" id="Coils"/>
    </source>
</evidence>
<dbReference type="EMBL" id="KE720866">
    <property type="protein sequence ID" value="ERF74826.1"/>
    <property type="molecule type" value="Genomic_DNA"/>
</dbReference>
<protein>
    <submittedName>
        <fullName evidence="3">Uncharacterized protein</fullName>
    </submittedName>
</protein>
<evidence type="ECO:0000313" key="3">
    <source>
        <dbReference type="EMBL" id="ERF74826.1"/>
    </source>
</evidence>